<dbReference type="SMART" id="SM00421">
    <property type="entry name" value="HTH_LUXR"/>
    <property type="match status" value="1"/>
</dbReference>
<dbReference type="Gene3D" id="3.30.450.20">
    <property type="entry name" value="PAS domain"/>
    <property type="match status" value="1"/>
</dbReference>
<name>A0ABP5C911_9ACTN</name>
<sequence length="230" mass="24685">MGDDRRAGAEGSWCEALFHQAWLPMARVDPRGRIVDGNAALGRLLGRGLPELRGLSGRCVVAPGAGLALAEQWRELLAGRRSRCRGRVLVVRTDQRLVCVDVVAWAVRTGDRRPGQVLCSLNPVRGVDGEHGASGDVAELLQVPSGIRLSGPEARALEGVAEGLDNAALGARLYLSRTGVDYYLGRLRRKFRVQSRCGLVARAYALGVLVGAVWPPRVDSAYVEAPSEDA</sequence>
<dbReference type="InterPro" id="IPR036388">
    <property type="entry name" value="WH-like_DNA-bd_sf"/>
</dbReference>
<evidence type="ECO:0000259" key="1">
    <source>
        <dbReference type="SMART" id="SM00421"/>
    </source>
</evidence>
<dbReference type="Pfam" id="PF08448">
    <property type="entry name" value="PAS_4"/>
    <property type="match status" value="1"/>
</dbReference>
<evidence type="ECO:0000313" key="2">
    <source>
        <dbReference type="EMBL" id="GAA1958631.1"/>
    </source>
</evidence>
<dbReference type="SUPFAM" id="SSF46894">
    <property type="entry name" value="C-terminal effector domain of the bipartite response regulators"/>
    <property type="match status" value="1"/>
</dbReference>
<dbReference type="Gene3D" id="1.10.10.10">
    <property type="entry name" value="Winged helix-like DNA-binding domain superfamily/Winged helix DNA-binding domain"/>
    <property type="match status" value="1"/>
</dbReference>
<dbReference type="SUPFAM" id="SSF55785">
    <property type="entry name" value="PYP-like sensor domain (PAS domain)"/>
    <property type="match status" value="1"/>
</dbReference>
<reference evidence="3" key="1">
    <citation type="journal article" date="2019" name="Int. J. Syst. Evol. Microbiol.">
        <title>The Global Catalogue of Microorganisms (GCM) 10K type strain sequencing project: providing services to taxonomists for standard genome sequencing and annotation.</title>
        <authorList>
            <consortium name="The Broad Institute Genomics Platform"/>
            <consortium name="The Broad Institute Genome Sequencing Center for Infectious Disease"/>
            <person name="Wu L."/>
            <person name="Ma J."/>
        </authorList>
    </citation>
    <scope>NUCLEOTIDE SEQUENCE [LARGE SCALE GENOMIC DNA]</scope>
    <source>
        <strain evidence="3">JCM 16013</strain>
    </source>
</reference>
<dbReference type="InterPro" id="IPR000014">
    <property type="entry name" value="PAS"/>
</dbReference>
<dbReference type="InterPro" id="IPR016032">
    <property type="entry name" value="Sig_transdc_resp-reg_C-effctor"/>
</dbReference>
<gene>
    <name evidence="2" type="ORF">GCM10009838_13460</name>
</gene>
<keyword evidence="3" id="KW-1185">Reference proteome</keyword>
<dbReference type="InterPro" id="IPR013656">
    <property type="entry name" value="PAS_4"/>
</dbReference>
<dbReference type="Pfam" id="PF00196">
    <property type="entry name" value="GerE"/>
    <property type="match status" value="1"/>
</dbReference>
<organism evidence="2 3">
    <name type="scientific">Catenulispora subtropica</name>
    <dbReference type="NCBI Taxonomy" id="450798"/>
    <lineage>
        <taxon>Bacteria</taxon>
        <taxon>Bacillati</taxon>
        <taxon>Actinomycetota</taxon>
        <taxon>Actinomycetes</taxon>
        <taxon>Catenulisporales</taxon>
        <taxon>Catenulisporaceae</taxon>
        <taxon>Catenulispora</taxon>
    </lineage>
</organism>
<protein>
    <recommendedName>
        <fullName evidence="1">HTH luxR-type domain-containing protein</fullName>
    </recommendedName>
</protein>
<comment type="caution">
    <text evidence="2">The sequence shown here is derived from an EMBL/GenBank/DDBJ whole genome shotgun (WGS) entry which is preliminary data.</text>
</comment>
<proteinExistence type="predicted"/>
<dbReference type="RefSeq" id="WP_344656048.1">
    <property type="nucleotide sequence ID" value="NZ_BAAAQM010000005.1"/>
</dbReference>
<dbReference type="Proteomes" id="UP001499854">
    <property type="component" value="Unassembled WGS sequence"/>
</dbReference>
<dbReference type="EMBL" id="BAAAQM010000005">
    <property type="protein sequence ID" value="GAA1958631.1"/>
    <property type="molecule type" value="Genomic_DNA"/>
</dbReference>
<dbReference type="CDD" id="cd00130">
    <property type="entry name" value="PAS"/>
    <property type="match status" value="1"/>
</dbReference>
<dbReference type="InterPro" id="IPR035965">
    <property type="entry name" value="PAS-like_dom_sf"/>
</dbReference>
<feature type="domain" description="HTH luxR-type" evidence="1">
    <location>
        <begin position="146"/>
        <end position="203"/>
    </location>
</feature>
<dbReference type="InterPro" id="IPR000792">
    <property type="entry name" value="Tscrpt_reg_LuxR_C"/>
</dbReference>
<accession>A0ABP5C911</accession>
<evidence type="ECO:0000313" key="3">
    <source>
        <dbReference type="Proteomes" id="UP001499854"/>
    </source>
</evidence>